<feature type="region of interest" description="Disordered" evidence="1">
    <location>
        <begin position="434"/>
        <end position="502"/>
    </location>
</feature>
<reference evidence="3 4" key="1">
    <citation type="submission" date="2015-10" db="EMBL/GenBank/DDBJ databases">
        <title>Full genome of DAOMC 229536 Phialocephala scopiformis, a fungal endophyte of spruce producing the potent anti-insectan compound rugulosin.</title>
        <authorList>
            <consortium name="DOE Joint Genome Institute"/>
            <person name="Walker A.K."/>
            <person name="Frasz S.L."/>
            <person name="Seifert K.A."/>
            <person name="Miller J.D."/>
            <person name="Mondo S.J."/>
            <person name="Labutti K."/>
            <person name="Lipzen A."/>
            <person name="Dockter R."/>
            <person name="Kennedy M."/>
            <person name="Grigoriev I.V."/>
            <person name="Spatafora J.W."/>
        </authorList>
    </citation>
    <scope>NUCLEOTIDE SEQUENCE [LARGE SCALE GENOMIC DNA]</scope>
    <source>
        <strain evidence="3 4">CBS 120377</strain>
    </source>
</reference>
<evidence type="ECO:0000313" key="4">
    <source>
        <dbReference type="Proteomes" id="UP000070700"/>
    </source>
</evidence>
<dbReference type="EMBL" id="KQ947407">
    <property type="protein sequence ID" value="KUJ21743.1"/>
    <property type="molecule type" value="Genomic_DNA"/>
</dbReference>
<evidence type="ECO:0000256" key="2">
    <source>
        <dbReference type="SAM" id="Phobius"/>
    </source>
</evidence>
<evidence type="ECO:0000256" key="1">
    <source>
        <dbReference type="SAM" id="MobiDB-lite"/>
    </source>
</evidence>
<keyword evidence="4" id="KW-1185">Reference proteome</keyword>
<evidence type="ECO:0000313" key="3">
    <source>
        <dbReference type="EMBL" id="KUJ21743.1"/>
    </source>
</evidence>
<dbReference type="Proteomes" id="UP000070700">
    <property type="component" value="Unassembled WGS sequence"/>
</dbReference>
<dbReference type="RefSeq" id="XP_018076098.1">
    <property type="nucleotide sequence ID" value="XM_018219362.1"/>
</dbReference>
<feature type="compositionally biased region" description="Low complexity" evidence="1">
    <location>
        <begin position="481"/>
        <end position="499"/>
    </location>
</feature>
<feature type="compositionally biased region" description="Low complexity" evidence="1">
    <location>
        <begin position="434"/>
        <end position="473"/>
    </location>
</feature>
<feature type="transmembrane region" description="Helical" evidence="2">
    <location>
        <begin position="155"/>
        <end position="174"/>
    </location>
</feature>
<sequence>MESMTTIHLTPTKMRIRNLRQSRRRTQQRSKWDPADQKTTRVSLLGTMDWLLLVASFIFIIISVLLISNGTCSHSRGLSASAPVCIGGHLSVQSWLAIVGVESGALGIIIPRVSRLLVSKYLTHRLVYHGLGLAKILNSQTTAPLRAQLVHGSNAVFCFRIPFLVATVAFSILYKWSFVKVSRFDTFPLSTTNLPIPLGYDATGHITTVSNNLVDALDPSNPHSSLFVFPLSSENSSNANYTQIFGPSLNPITLSAPSNQVSTGTLTFCAPSFYSDNTIVSSSPSWVPPMLTTDSNGDGLRITNTDGSLIDISSANGTITIMAGIFGQTDVTPHYTSYLSANVSVCKGYVSWAINNVLDPSSSAISTTPLLQTPIDITCIMEPFDLDTWMSASTTEFVLRLLQGLSWTSDDLAKRAMDIVLSTIDHTSSIATLDTTSLPSPTTETHPNFDPSSNSNSSSTSNPNSTSTANFPTDLAPPACSLLSSKSTPTSASDSTSTPQPQWIVSGQISDFGTGQTLLGTILQACITLFSLLTLLLLFTPGLPLITEWSAQWLGLVYGLAPPRVQECVEGTSAGGNNAREAGEEIEGPTGGIREDGEVIEDEREKRRGDLSVFLGSAGGDGPEGNPYLVLGLEKTRVRRGWGHV</sequence>
<dbReference type="KEGG" id="psco:LY89DRAFT_729247"/>
<dbReference type="InParanoid" id="A0A194XNK2"/>
<dbReference type="GeneID" id="28829088"/>
<organism evidence="3 4">
    <name type="scientific">Mollisia scopiformis</name>
    <name type="common">Conifer needle endophyte fungus</name>
    <name type="synonym">Phialocephala scopiformis</name>
    <dbReference type="NCBI Taxonomy" id="149040"/>
    <lineage>
        <taxon>Eukaryota</taxon>
        <taxon>Fungi</taxon>
        <taxon>Dikarya</taxon>
        <taxon>Ascomycota</taxon>
        <taxon>Pezizomycotina</taxon>
        <taxon>Leotiomycetes</taxon>
        <taxon>Helotiales</taxon>
        <taxon>Mollisiaceae</taxon>
        <taxon>Mollisia</taxon>
    </lineage>
</organism>
<feature type="transmembrane region" description="Helical" evidence="2">
    <location>
        <begin position="50"/>
        <end position="68"/>
    </location>
</feature>
<accession>A0A194XNK2</accession>
<proteinExistence type="predicted"/>
<name>A0A194XNK2_MOLSC</name>
<keyword evidence="2" id="KW-0472">Membrane</keyword>
<keyword evidence="2" id="KW-0812">Transmembrane</keyword>
<keyword evidence="2" id="KW-1133">Transmembrane helix</keyword>
<feature type="region of interest" description="Disordered" evidence="1">
    <location>
        <begin position="573"/>
        <end position="594"/>
    </location>
</feature>
<protein>
    <submittedName>
        <fullName evidence="3">Uncharacterized protein</fullName>
    </submittedName>
</protein>
<gene>
    <name evidence="3" type="ORF">LY89DRAFT_729247</name>
</gene>
<dbReference type="AlphaFoldDB" id="A0A194XNK2"/>
<dbReference type="OrthoDB" id="3536859at2759"/>